<evidence type="ECO:0000313" key="1">
    <source>
        <dbReference type="EMBL" id="KXS94598.1"/>
    </source>
</evidence>
<dbReference type="InterPro" id="IPR012337">
    <property type="entry name" value="RNaseH-like_sf"/>
</dbReference>
<evidence type="ECO:0008006" key="3">
    <source>
        <dbReference type="Google" id="ProtNLM"/>
    </source>
</evidence>
<dbReference type="Proteomes" id="UP000073492">
    <property type="component" value="Unassembled WGS sequence"/>
</dbReference>
<dbReference type="InterPro" id="IPR036397">
    <property type="entry name" value="RNaseH_sf"/>
</dbReference>
<evidence type="ECO:0000313" key="2">
    <source>
        <dbReference type="Proteomes" id="UP000073492"/>
    </source>
</evidence>
<gene>
    <name evidence="1" type="ORF">AC579_10303</name>
</gene>
<dbReference type="Gene3D" id="3.30.420.10">
    <property type="entry name" value="Ribonuclease H-like superfamily/Ribonuclease H"/>
    <property type="match status" value="1"/>
</dbReference>
<dbReference type="SUPFAM" id="SSF53098">
    <property type="entry name" value="Ribonuclease H-like"/>
    <property type="match status" value="1"/>
</dbReference>
<comment type="caution">
    <text evidence="1">The sequence shown here is derived from an EMBL/GenBank/DDBJ whole genome shotgun (WGS) entry which is preliminary data.</text>
</comment>
<organism evidence="1 2">
    <name type="scientific">Pseudocercospora musae</name>
    <dbReference type="NCBI Taxonomy" id="113226"/>
    <lineage>
        <taxon>Eukaryota</taxon>
        <taxon>Fungi</taxon>
        <taxon>Dikarya</taxon>
        <taxon>Ascomycota</taxon>
        <taxon>Pezizomycotina</taxon>
        <taxon>Dothideomycetes</taxon>
        <taxon>Dothideomycetidae</taxon>
        <taxon>Mycosphaerellales</taxon>
        <taxon>Mycosphaerellaceae</taxon>
        <taxon>Pseudocercospora</taxon>
    </lineage>
</organism>
<dbReference type="AlphaFoldDB" id="A0A139GWT4"/>
<proteinExistence type="predicted"/>
<dbReference type="OrthoDB" id="4779436at2759"/>
<name>A0A139GWT4_9PEZI</name>
<dbReference type="EMBL" id="LFZO01000963">
    <property type="protein sequence ID" value="KXS94598.1"/>
    <property type="molecule type" value="Genomic_DNA"/>
</dbReference>
<dbReference type="STRING" id="113226.A0A139GWT4"/>
<keyword evidence="2" id="KW-1185">Reference proteome</keyword>
<sequence>MPRCCHAQGAHSVRLLCFHRHGAQCGTYKRELKVMVTFATKYAHMLHCPQTSTIWTDHKPLTGFLNAEAHEGIYAGWTTELMILDLRIACIEGERNTVADGLSRTIFGPDCGPSEATRQLLKELDTHEGEGPLWIWKDGKGDYEDTMNRLCRDEGSKRKRTAVVKRPPRRCIQCGPGVDAEEGSRRTWPLQWQDRLPETVQALLAPYDRGYRPLYQGLLPMRHVWSTQANSQPFKPSRILHPWEVIEADLMHMPEFEGHRYLLVAVDVFSRFVTRGIFDSSTPPIVFFHDPGTEFAMVYEWLKAIGCHVQAGITASKRLTGAVEAINKGLGRELERSSEWTVDSIDDNPLPASHEADIVQLGLQEGEVYDSCVDALVNMLEEGLESQDPGTGVLRVVSYLSKKHRIYRLVRQRDLQIKSCWADHSNKAVRNPTVFSKGDMVLIHNQNYQHAKSQQPT</sequence>
<dbReference type="GO" id="GO:0003676">
    <property type="term" value="F:nucleic acid binding"/>
    <property type="evidence" value="ECO:0007669"/>
    <property type="project" value="InterPro"/>
</dbReference>
<protein>
    <recommendedName>
        <fullName evidence="3">Integrase catalytic domain-containing protein</fullName>
    </recommendedName>
</protein>
<accession>A0A139GWT4</accession>
<reference evidence="1 2" key="1">
    <citation type="submission" date="2015-07" db="EMBL/GenBank/DDBJ databases">
        <title>Comparative genomics of the Sigatoka disease complex on banana suggests a link between parallel evolutionary changes in Pseudocercospora fijiensis and Pseudocercospora eumusae and increased virulence on the banana host.</title>
        <authorList>
            <person name="Chang T.-C."/>
            <person name="Salvucci A."/>
            <person name="Crous P.W."/>
            <person name="Stergiopoulos I."/>
        </authorList>
    </citation>
    <scope>NUCLEOTIDE SEQUENCE [LARGE SCALE GENOMIC DNA]</scope>
    <source>
        <strain evidence="1 2">CBS 116634</strain>
    </source>
</reference>